<dbReference type="PANTHER" id="PTHR45080:SF8">
    <property type="entry name" value="IG-LIKE DOMAIN-CONTAINING PROTEIN"/>
    <property type="match status" value="1"/>
</dbReference>
<comment type="caution">
    <text evidence="5">The sequence shown here is derived from an EMBL/GenBank/DDBJ whole genome shotgun (WGS) entry which is preliminary data.</text>
</comment>
<keyword evidence="2" id="KW-1015">Disulfide bond</keyword>
<dbReference type="Proteomes" id="UP000225706">
    <property type="component" value="Unassembled WGS sequence"/>
</dbReference>
<dbReference type="AlphaFoldDB" id="A0A2B4R8G3"/>
<dbReference type="SUPFAM" id="SSF48726">
    <property type="entry name" value="Immunoglobulin"/>
    <property type="match status" value="3"/>
</dbReference>
<protein>
    <submittedName>
        <fullName evidence="5">Hemicentin-1</fullName>
    </submittedName>
</protein>
<dbReference type="InterPro" id="IPR013098">
    <property type="entry name" value="Ig_I-set"/>
</dbReference>
<evidence type="ECO:0000259" key="4">
    <source>
        <dbReference type="PROSITE" id="PS50835"/>
    </source>
</evidence>
<dbReference type="PANTHER" id="PTHR45080">
    <property type="entry name" value="CONTACTIN 5"/>
    <property type="match status" value="1"/>
</dbReference>
<reference evidence="6" key="1">
    <citation type="journal article" date="2017" name="bioRxiv">
        <title>Comparative analysis of the genomes of Stylophora pistillata and Acropora digitifera provides evidence for extensive differences between species of corals.</title>
        <authorList>
            <person name="Voolstra C.R."/>
            <person name="Li Y."/>
            <person name="Liew Y.J."/>
            <person name="Baumgarten S."/>
            <person name="Zoccola D."/>
            <person name="Flot J.-F."/>
            <person name="Tambutte S."/>
            <person name="Allemand D."/>
            <person name="Aranda M."/>
        </authorList>
    </citation>
    <scope>NUCLEOTIDE SEQUENCE [LARGE SCALE GENOMIC DNA]</scope>
</reference>
<dbReference type="FunFam" id="2.60.40.10:FF:000032">
    <property type="entry name" value="palladin isoform X1"/>
    <property type="match status" value="1"/>
</dbReference>
<dbReference type="InterPro" id="IPR007110">
    <property type="entry name" value="Ig-like_dom"/>
</dbReference>
<dbReference type="Gene3D" id="2.60.40.10">
    <property type="entry name" value="Immunoglobulins"/>
    <property type="match status" value="3"/>
</dbReference>
<proteinExistence type="predicted"/>
<dbReference type="InterPro" id="IPR003599">
    <property type="entry name" value="Ig_sub"/>
</dbReference>
<sequence>MTADNSSHAMGCLNDFIFFPPLVIPDVEISTSPPTKKLAIGTAVNLTCLAQPRRIDAGYYDRWTEYIQWYDPKGKPVGHRCVQGRRMVLKRRCLLMLKKLTAEQLGSYTCEAGNGYRAHCRRKSVQIRPQEAQTIQIVEDPKNQSAVIDSSITLNCTATGHPRPTISWMKNDDPYALQINKKVEEKVIALDNKTVFSQLLLTRSKMEDNGKYHCVANNSAGKRRSQVAFLYIKDLDAQTVQSVEDSKNQSTFIDFTVNFTYAARGRSKPNISRVKDNDPYPTQSNPNAKHRWNIIIVIGSDLTLSCITTGLPTGHPQSAMRWIKYNDLYDVQSSSRAKISQVRRDQTTHHQLFLEKVKKEDGGIYQCVANNIAGGGTSIEVNLHVVVH</sequence>
<dbReference type="InterPro" id="IPR036179">
    <property type="entry name" value="Ig-like_dom_sf"/>
</dbReference>
<dbReference type="SMART" id="SM00408">
    <property type="entry name" value="IGc2"/>
    <property type="match status" value="3"/>
</dbReference>
<evidence type="ECO:0000313" key="6">
    <source>
        <dbReference type="Proteomes" id="UP000225706"/>
    </source>
</evidence>
<keyword evidence="1" id="KW-0732">Signal</keyword>
<dbReference type="Pfam" id="PF13927">
    <property type="entry name" value="Ig_3"/>
    <property type="match status" value="1"/>
</dbReference>
<dbReference type="InterPro" id="IPR013783">
    <property type="entry name" value="Ig-like_fold"/>
</dbReference>
<gene>
    <name evidence="5" type="primary">HMCN1</name>
    <name evidence="5" type="ORF">AWC38_SpisGene23455</name>
</gene>
<name>A0A2B4R8G3_STYPI</name>
<feature type="domain" description="Ig-like" evidence="4">
    <location>
        <begin position="269"/>
        <end position="384"/>
    </location>
</feature>
<keyword evidence="3" id="KW-0393">Immunoglobulin domain</keyword>
<dbReference type="InterPro" id="IPR050958">
    <property type="entry name" value="Cell_Adh-Cytoskel_Orgn"/>
</dbReference>
<dbReference type="EMBL" id="LSMT01001290">
    <property type="protein sequence ID" value="PFX12565.1"/>
    <property type="molecule type" value="Genomic_DNA"/>
</dbReference>
<dbReference type="OrthoDB" id="5985519at2759"/>
<dbReference type="GO" id="GO:0005886">
    <property type="term" value="C:plasma membrane"/>
    <property type="evidence" value="ECO:0007669"/>
    <property type="project" value="TreeGrafter"/>
</dbReference>
<evidence type="ECO:0000256" key="3">
    <source>
        <dbReference type="ARBA" id="ARBA00023319"/>
    </source>
</evidence>
<keyword evidence="6" id="KW-1185">Reference proteome</keyword>
<evidence type="ECO:0000256" key="2">
    <source>
        <dbReference type="ARBA" id="ARBA00023157"/>
    </source>
</evidence>
<feature type="domain" description="Ig-like" evidence="4">
    <location>
        <begin position="129"/>
        <end position="228"/>
    </location>
</feature>
<organism evidence="5 6">
    <name type="scientific">Stylophora pistillata</name>
    <name type="common">Smooth cauliflower coral</name>
    <dbReference type="NCBI Taxonomy" id="50429"/>
    <lineage>
        <taxon>Eukaryota</taxon>
        <taxon>Metazoa</taxon>
        <taxon>Cnidaria</taxon>
        <taxon>Anthozoa</taxon>
        <taxon>Hexacorallia</taxon>
        <taxon>Scleractinia</taxon>
        <taxon>Astrocoeniina</taxon>
        <taxon>Pocilloporidae</taxon>
        <taxon>Stylophora</taxon>
    </lineage>
</organism>
<dbReference type="PROSITE" id="PS50835">
    <property type="entry name" value="IG_LIKE"/>
    <property type="match status" value="3"/>
</dbReference>
<dbReference type="SMART" id="SM00409">
    <property type="entry name" value="IG"/>
    <property type="match status" value="3"/>
</dbReference>
<dbReference type="InterPro" id="IPR003598">
    <property type="entry name" value="Ig_sub2"/>
</dbReference>
<evidence type="ECO:0000313" key="5">
    <source>
        <dbReference type="EMBL" id="PFX12565.1"/>
    </source>
</evidence>
<accession>A0A2B4R8G3</accession>
<dbReference type="GO" id="GO:0007156">
    <property type="term" value="P:homophilic cell adhesion via plasma membrane adhesion molecules"/>
    <property type="evidence" value="ECO:0007669"/>
    <property type="project" value="TreeGrafter"/>
</dbReference>
<feature type="domain" description="Ig-like" evidence="4">
    <location>
        <begin position="25"/>
        <end position="126"/>
    </location>
</feature>
<dbReference type="Pfam" id="PF07679">
    <property type="entry name" value="I-set"/>
    <property type="match status" value="1"/>
</dbReference>
<evidence type="ECO:0000256" key="1">
    <source>
        <dbReference type="ARBA" id="ARBA00022729"/>
    </source>
</evidence>